<evidence type="ECO:0000256" key="1">
    <source>
        <dbReference type="SAM" id="MobiDB-lite"/>
    </source>
</evidence>
<accession>D4INA8</accession>
<dbReference type="AlphaFoldDB" id="D4INA8"/>
<dbReference type="STRING" id="717959.AL1_21100"/>
<gene>
    <name evidence="2" type="ORF">AL1_21100</name>
</gene>
<evidence type="ECO:0000313" key="2">
    <source>
        <dbReference type="EMBL" id="CBK64420.1"/>
    </source>
</evidence>
<dbReference type="Proteomes" id="UP000008794">
    <property type="component" value="Chromosome"/>
</dbReference>
<dbReference type="HOGENOM" id="CLU_1850941_0_0_10"/>
<sequence>MPNFFCGSLVVVRCGPQGLSVLFDRPGDRTAAVAAGYSYLLVSKGSAKIIRMSLSREQPPAHVERAQQEQDYAASRSGHAGCRLFLFRCKRECGLFSPRSAANDSRLAKKAFKKMRTKSASGGDGLFTNPRIVARSQR</sequence>
<evidence type="ECO:0000313" key="3">
    <source>
        <dbReference type="Proteomes" id="UP000008794"/>
    </source>
</evidence>
<dbReference type="KEGG" id="ash:AL1_21100"/>
<organism evidence="2 3">
    <name type="scientific">Alistipes shahii WAL 8301</name>
    <dbReference type="NCBI Taxonomy" id="717959"/>
    <lineage>
        <taxon>Bacteria</taxon>
        <taxon>Pseudomonadati</taxon>
        <taxon>Bacteroidota</taxon>
        <taxon>Bacteroidia</taxon>
        <taxon>Bacteroidales</taxon>
        <taxon>Rikenellaceae</taxon>
        <taxon>Alistipes</taxon>
    </lineage>
</organism>
<keyword evidence="3" id="KW-1185">Reference proteome</keyword>
<reference evidence="2 3" key="1">
    <citation type="submission" date="2010-03" db="EMBL/GenBank/DDBJ databases">
        <title>The genome sequence of Alistipes shahii WAL 8301.</title>
        <authorList>
            <consortium name="metaHIT consortium -- http://www.metahit.eu/"/>
            <person name="Pajon A."/>
            <person name="Turner K."/>
            <person name="Parkhill J."/>
        </authorList>
    </citation>
    <scope>NUCLEOTIDE SEQUENCE [LARGE SCALE GENOMIC DNA]</scope>
    <source>
        <strain evidence="2 3">WAL 8301</strain>
    </source>
</reference>
<reference evidence="2 3" key="2">
    <citation type="submission" date="2010-03" db="EMBL/GenBank/DDBJ databases">
        <authorList>
            <person name="Pajon A."/>
        </authorList>
    </citation>
    <scope>NUCLEOTIDE SEQUENCE [LARGE SCALE GENOMIC DNA]</scope>
    <source>
        <strain evidence="2 3">WAL 8301</strain>
    </source>
</reference>
<feature type="region of interest" description="Disordered" evidence="1">
    <location>
        <begin position="115"/>
        <end position="138"/>
    </location>
</feature>
<protein>
    <submittedName>
        <fullName evidence="2">Uncharacterized protein</fullName>
    </submittedName>
</protein>
<name>D4INA8_9BACT</name>
<dbReference type="EMBL" id="FP929032">
    <property type="protein sequence ID" value="CBK64420.1"/>
    <property type="molecule type" value="Genomic_DNA"/>
</dbReference>
<proteinExistence type="predicted"/>